<evidence type="ECO:0000313" key="3">
    <source>
        <dbReference type="EMBL" id="MBB4799101.1"/>
    </source>
</evidence>
<dbReference type="Pfam" id="PF08755">
    <property type="entry name" value="YccV-like"/>
    <property type="match status" value="1"/>
</dbReference>
<keyword evidence="4" id="KW-1185">Reference proteome</keyword>
<protein>
    <recommendedName>
        <fullName evidence="1">Heat shock protein HspQ</fullName>
    </recommendedName>
</protein>
<dbReference type="EMBL" id="JACHKY010000005">
    <property type="protein sequence ID" value="MBB4799101.1"/>
    <property type="molecule type" value="Genomic_DNA"/>
</dbReference>
<dbReference type="GO" id="GO:0003677">
    <property type="term" value="F:DNA binding"/>
    <property type="evidence" value="ECO:0007669"/>
    <property type="project" value="UniProtKB-UniRule"/>
</dbReference>
<dbReference type="Proteomes" id="UP000539957">
    <property type="component" value="Unassembled WGS sequence"/>
</dbReference>
<dbReference type="InterPro" id="IPR036623">
    <property type="entry name" value="Hemimethylated_DNA-bd_sf"/>
</dbReference>
<reference evidence="3 4" key="1">
    <citation type="submission" date="2020-08" db="EMBL/GenBank/DDBJ databases">
        <title>Functional genomics of gut bacteria from endangered species of beetles.</title>
        <authorList>
            <person name="Carlos-Shanley C."/>
        </authorList>
    </citation>
    <scope>NUCLEOTIDE SEQUENCE [LARGE SCALE GENOMIC DNA]</scope>
    <source>
        <strain evidence="3 4">S00123</strain>
    </source>
</reference>
<evidence type="ECO:0000256" key="1">
    <source>
        <dbReference type="NCBIfam" id="TIGR02097"/>
    </source>
</evidence>
<proteinExistence type="predicted"/>
<dbReference type="SUPFAM" id="SSF141255">
    <property type="entry name" value="YccV-like"/>
    <property type="match status" value="1"/>
</dbReference>
<keyword evidence="3" id="KW-0346">Stress response</keyword>
<accession>A0A7W7IRB9</accession>
<gene>
    <name evidence="3" type="ORF">HNP32_002857</name>
</gene>
<dbReference type="InterPro" id="IPR011722">
    <property type="entry name" value="Hemimethylated_DNA-bd_dom"/>
</dbReference>
<dbReference type="NCBIfam" id="TIGR02097">
    <property type="entry name" value="yccV"/>
    <property type="match status" value="1"/>
</dbReference>
<evidence type="ECO:0000259" key="2">
    <source>
        <dbReference type="SMART" id="SM00992"/>
    </source>
</evidence>
<comment type="caution">
    <text evidence="3">The sequence shown here is derived from an EMBL/GenBank/DDBJ whole genome shotgun (WGS) entry which is preliminary data.</text>
</comment>
<name>A0A7W7IRB9_9CAUL</name>
<dbReference type="AlphaFoldDB" id="A0A7W7IRB9"/>
<sequence length="104" mass="11358">MTQVNIARFGLGQIVRHRDHAFHGLVMDVDASYAGPAEETGAVASDQPFYRILVADAEGGLIAYAAEDALVATPEIEPLSLDDERQWFTIDAHGRHAPRSQTLQ</sequence>
<dbReference type="SMART" id="SM00992">
    <property type="entry name" value="YccV-like"/>
    <property type="match status" value="1"/>
</dbReference>
<feature type="domain" description="Hemimethylated DNA-binding" evidence="2">
    <location>
        <begin position="6"/>
        <end position="99"/>
    </location>
</feature>
<dbReference type="RefSeq" id="WP_184271764.1">
    <property type="nucleotide sequence ID" value="NZ_JACHKY010000005.1"/>
</dbReference>
<organism evidence="3 4">
    <name type="scientific">Brevundimonas bullata</name>
    <dbReference type="NCBI Taxonomy" id="13160"/>
    <lineage>
        <taxon>Bacteria</taxon>
        <taxon>Pseudomonadati</taxon>
        <taxon>Pseudomonadota</taxon>
        <taxon>Alphaproteobacteria</taxon>
        <taxon>Caulobacterales</taxon>
        <taxon>Caulobacteraceae</taxon>
        <taxon>Brevundimonas</taxon>
    </lineage>
</organism>
<dbReference type="Gene3D" id="2.30.30.390">
    <property type="entry name" value="Hemimethylated DNA-binding domain"/>
    <property type="match status" value="1"/>
</dbReference>
<evidence type="ECO:0000313" key="4">
    <source>
        <dbReference type="Proteomes" id="UP000539957"/>
    </source>
</evidence>